<evidence type="ECO:0000256" key="1">
    <source>
        <dbReference type="SAM" id="MobiDB-lite"/>
    </source>
</evidence>
<proteinExistence type="predicted"/>
<dbReference type="EMBL" id="BQNB010020564">
    <property type="protein sequence ID" value="GJT97295.1"/>
    <property type="molecule type" value="Genomic_DNA"/>
</dbReference>
<evidence type="ECO:0000313" key="3">
    <source>
        <dbReference type="Proteomes" id="UP001151760"/>
    </source>
</evidence>
<comment type="caution">
    <text evidence="2">The sequence shown here is derived from an EMBL/GenBank/DDBJ whole genome shotgun (WGS) entry which is preliminary data.</text>
</comment>
<reference evidence="2" key="1">
    <citation type="journal article" date="2022" name="Int. J. Mol. Sci.">
        <title>Draft Genome of Tanacetum Coccineum: Genomic Comparison of Closely Related Tanacetum-Family Plants.</title>
        <authorList>
            <person name="Yamashiro T."/>
            <person name="Shiraishi A."/>
            <person name="Nakayama K."/>
            <person name="Satake H."/>
        </authorList>
    </citation>
    <scope>NUCLEOTIDE SEQUENCE</scope>
</reference>
<protein>
    <submittedName>
        <fullName evidence="2">Uncharacterized protein</fullName>
    </submittedName>
</protein>
<sequence length="84" mass="8882">MYSPSRLSTIKRLKSEDDDDDDDDVNRGGHGCGNRDNGGGVGWRWCMAEVVYGGGGVWRRWCYGGGNGEAAAVGAGGVEAREGE</sequence>
<gene>
    <name evidence="2" type="ORF">Tco_1092813</name>
</gene>
<dbReference type="Proteomes" id="UP001151760">
    <property type="component" value="Unassembled WGS sequence"/>
</dbReference>
<name>A0ABQ5IAY6_9ASTR</name>
<feature type="compositionally biased region" description="Gly residues" evidence="1">
    <location>
        <begin position="28"/>
        <end position="41"/>
    </location>
</feature>
<reference evidence="2" key="2">
    <citation type="submission" date="2022-01" db="EMBL/GenBank/DDBJ databases">
        <authorList>
            <person name="Yamashiro T."/>
            <person name="Shiraishi A."/>
            <person name="Satake H."/>
            <person name="Nakayama K."/>
        </authorList>
    </citation>
    <scope>NUCLEOTIDE SEQUENCE</scope>
</reference>
<organism evidence="2 3">
    <name type="scientific">Tanacetum coccineum</name>
    <dbReference type="NCBI Taxonomy" id="301880"/>
    <lineage>
        <taxon>Eukaryota</taxon>
        <taxon>Viridiplantae</taxon>
        <taxon>Streptophyta</taxon>
        <taxon>Embryophyta</taxon>
        <taxon>Tracheophyta</taxon>
        <taxon>Spermatophyta</taxon>
        <taxon>Magnoliopsida</taxon>
        <taxon>eudicotyledons</taxon>
        <taxon>Gunneridae</taxon>
        <taxon>Pentapetalae</taxon>
        <taxon>asterids</taxon>
        <taxon>campanulids</taxon>
        <taxon>Asterales</taxon>
        <taxon>Asteraceae</taxon>
        <taxon>Asteroideae</taxon>
        <taxon>Anthemideae</taxon>
        <taxon>Anthemidinae</taxon>
        <taxon>Tanacetum</taxon>
    </lineage>
</organism>
<feature type="region of interest" description="Disordered" evidence="1">
    <location>
        <begin position="1"/>
        <end position="41"/>
    </location>
</feature>
<accession>A0ABQ5IAY6</accession>
<evidence type="ECO:0000313" key="2">
    <source>
        <dbReference type="EMBL" id="GJT97295.1"/>
    </source>
</evidence>
<keyword evidence="3" id="KW-1185">Reference proteome</keyword>